<sequence>MRISYRCVAEDVKKIEDKDLFDPKSVYVSLTSHAETFGVEPVRVKIVTIDPFGHCVLEAFPEHFEKGYDIRPTIAAHMDMQEIHEAVRVGRLKPDGKILKDTNQLVITKAAIDPVWYLPGIAKRFHTTESNLRQQIFQETNGMYPELVTRNDLKIFLPPIGGLTIYIFGDLAAITDPTKQLAVRVHDECNGSDVFGSDICTCRPYLTHAIEVCVETAQQGGYVGRAGVIVYFRKEGRALGEVTKYLVYNLRKRQEGGDSAAEYFNCTQAVAGIQDVRFQALMPDALHWLGITRIDKFVSMSDMKYDAIVNSGIEIVDRVPIPEDLVPQDAQVEITAKVFAGYNGGSVFKKLDKDALKQVKGRGNDEYEDDDDNGAAQ</sequence>
<evidence type="ECO:0000313" key="4">
    <source>
        <dbReference type="EMBL" id="RHY74247.1"/>
    </source>
</evidence>
<dbReference type="EMBL" id="QUSZ01010420">
    <property type="protein sequence ID" value="RHX98136.1"/>
    <property type="molecule type" value="Genomic_DNA"/>
</dbReference>
<evidence type="ECO:0000313" key="3">
    <source>
        <dbReference type="EMBL" id="RHX98136.1"/>
    </source>
</evidence>
<feature type="domain" description="GTP cyclohydrolase II" evidence="1">
    <location>
        <begin position="172"/>
        <end position="320"/>
    </location>
</feature>
<dbReference type="Pfam" id="PF12471">
    <property type="entry name" value="GTP_CH_N"/>
    <property type="match status" value="1"/>
</dbReference>
<feature type="domain" description="GTP cyclohydrolase N-terminal" evidence="2">
    <location>
        <begin position="44"/>
        <end position="139"/>
    </location>
</feature>
<evidence type="ECO:0000313" key="5">
    <source>
        <dbReference type="Proteomes" id="UP000265427"/>
    </source>
</evidence>
<dbReference type="EMBL" id="QUTD01003048">
    <property type="protein sequence ID" value="RHY74247.1"/>
    <property type="molecule type" value="Genomic_DNA"/>
</dbReference>
<dbReference type="InterPro" id="IPR022163">
    <property type="entry name" value="GTP_CH_N"/>
</dbReference>
<comment type="caution">
    <text evidence="3">The sequence shown here is derived from an EMBL/GenBank/DDBJ whole genome shotgun (WGS) entry which is preliminary data.</text>
</comment>
<evidence type="ECO:0008006" key="7">
    <source>
        <dbReference type="Google" id="ProtNLM"/>
    </source>
</evidence>
<accession>A0A396ZWX9</accession>
<organism evidence="3 5">
    <name type="scientific">Aphanomyces astaci</name>
    <name type="common">Crayfish plague agent</name>
    <dbReference type="NCBI Taxonomy" id="112090"/>
    <lineage>
        <taxon>Eukaryota</taxon>
        <taxon>Sar</taxon>
        <taxon>Stramenopiles</taxon>
        <taxon>Oomycota</taxon>
        <taxon>Saprolegniomycetes</taxon>
        <taxon>Saprolegniales</taxon>
        <taxon>Verrucalvaceae</taxon>
        <taxon>Aphanomyces</taxon>
    </lineage>
</organism>
<dbReference type="Gene3D" id="3.40.50.10990">
    <property type="entry name" value="GTP cyclohydrolase II"/>
    <property type="match status" value="1"/>
</dbReference>
<gene>
    <name evidence="4" type="ORF">DYB30_003897</name>
    <name evidence="3" type="ORF">DYB36_001503</name>
</gene>
<dbReference type="PANTHER" id="PTHR47259:SF2">
    <property type="entry name" value="URACIL-REGULATED PROTEIN 1"/>
    <property type="match status" value="1"/>
</dbReference>
<evidence type="ECO:0000259" key="1">
    <source>
        <dbReference type="Pfam" id="PF00925"/>
    </source>
</evidence>
<dbReference type="NCBIfam" id="NF005536">
    <property type="entry name" value="PRK07198.1"/>
    <property type="match status" value="1"/>
</dbReference>
<dbReference type="AlphaFoldDB" id="A0A396ZWX9"/>
<protein>
    <recommendedName>
        <fullName evidence="7">GTP cyclohydrolase II</fullName>
    </recommendedName>
</protein>
<dbReference type="SUPFAM" id="SSF142695">
    <property type="entry name" value="RibA-like"/>
    <property type="match status" value="1"/>
</dbReference>
<dbReference type="InterPro" id="IPR036144">
    <property type="entry name" value="RibA-like_sf"/>
</dbReference>
<dbReference type="VEuPathDB" id="FungiDB:H257_03104"/>
<proteinExistence type="predicted"/>
<dbReference type="InterPro" id="IPR032677">
    <property type="entry name" value="GTP_cyclohydro_II"/>
</dbReference>
<reference evidence="5 6" key="1">
    <citation type="submission" date="2018-08" db="EMBL/GenBank/DDBJ databases">
        <title>Aphanomyces genome sequencing and annotation.</title>
        <authorList>
            <person name="Minardi D."/>
            <person name="Oidtmann B."/>
            <person name="Van Der Giezen M."/>
            <person name="Studholme D.J."/>
        </authorList>
    </citation>
    <scope>NUCLEOTIDE SEQUENCE [LARGE SCALE GENOMIC DNA]</scope>
    <source>
        <strain evidence="4 6">D2</strain>
        <strain evidence="3 5">Kv</strain>
    </source>
</reference>
<evidence type="ECO:0000313" key="6">
    <source>
        <dbReference type="Proteomes" id="UP000266643"/>
    </source>
</evidence>
<dbReference type="PANTHER" id="PTHR47259">
    <property type="match status" value="1"/>
</dbReference>
<dbReference type="Pfam" id="PF00925">
    <property type="entry name" value="GTP_cyclohydro2"/>
    <property type="match status" value="1"/>
</dbReference>
<dbReference type="Proteomes" id="UP000265427">
    <property type="component" value="Unassembled WGS sequence"/>
</dbReference>
<name>A0A396ZWX9_APHAT</name>
<dbReference type="Proteomes" id="UP000266643">
    <property type="component" value="Unassembled WGS sequence"/>
</dbReference>
<evidence type="ECO:0000259" key="2">
    <source>
        <dbReference type="Pfam" id="PF12471"/>
    </source>
</evidence>